<name>A0ABQ8ZQQ3_9ROSI</name>
<dbReference type="EMBL" id="JAPFFI010000027">
    <property type="protein sequence ID" value="KAJ6304245.1"/>
    <property type="molecule type" value="Genomic_DNA"/>
</dbReference>
<feature type="transmembrane region" description="Helical" evidence="1">
    <location>
        <begin position="85"/>
        <end position="105"/>
    </location>
</feature>
<sequence length="118" mass="12946">MTITSYIPSLLCFSKLSSKISSPHFPNPHSDADHAVAAGDTGMKHCCMMKSLVFRYFSLRSIIFLVFLTMLLVVLPLLLPPLPPPPSILMFVPVLIMSFLVLLAFSSSQIPHIALSST</sequence>
<evidence type="ECO:0000313" key="2">
    <source>
        <dbReference type="EMBL" id="KAJ6304245.1"/>
    </source>
</evidence>
<keyword evidence="3" id="KW-1185">Reference proteome</keyword>
<keyword evidence="1" id="KW-1133">Transmembrane helix</keyword>
<proteinExistence type="predicted"/>
<comment type="caution">
    <text evidence="2">The sequence shown here is derived from an EMBL/GenBank/DDBJ whole genome shotgun (WGS) entry which is preliminary data.</text>
</comment>
<gene>
    <name evidence="2" type="ORF">OIU77_018004</name>
</gene>
<reference evidence="2" key="1">
    <citation type="submission" date="2022-10" db="EMBL/GenBank/DDBJ databases">
        <authorList>
            <person name="Hyden B.L."/>
            <person name="Feng K."/>
            <person name="Yates T."/>
            <person name="Jawdy S."/>
            <person name="Smart L.B."/>
            <person name="Muchero W."/>
        </authorList>
    </citation>
    <scope>NUCLEOTIDE SEQUENCE</scope>
    <source>
        <tissue evidence="2">Shoot tip</tissue>
    </source>
</reference>
<evidence type="ECO:0000313" key="3">
    <source>
        <dbReference type="Proteomes" id="UP001141253"/>
    </source>
</evidence>
<feature type="transmembrane region" description="Helical" evidence="1">
    <location>
        <begin position="57"/>
        <end position="79"/>
    </location>
</feature>
<dbReference type="PANTHER" id="PTHR38928:SF7">
    <property type="entry name" value="ARGOS7"/>
    <property type="match status" value="1"/>
</dbReference>
<keyword evidence="1" id="KW-0472">Membrane</keyword>
<protein>
    <submittedName>
        <fullName evidence="2">Uncharacterized protein</fullName>
    </submittedName>
</protein>
<dbReference type="PANTHER" id="PTHR38928">
    <property type="entry name" value="ARGOS7"/>
    <property type="match status" value="1"/>
</dbReference>
<organism evidence="2 3">
    <name type="scientific">Salix suchowensis</name>
    <dbReference type="NCBI Taxonomy" id="1278906"/>
    <lineage>
        <taxon>Eukaryota</taxon>
        <taxon>Viridiplantae</taxon>
        <taxon>Streptophyta</taxon>
        <taxon>Embryophyta</taxon>
        <taxon>Tracheophyta</taxon>
        <taxon>Spermatophyta</taxon>
        <taxon>Magnoliopsida</taxon>
        <taxon>eudicotyledons</taxon>
        <taxon>Gunneridae</taxon>
        <taxon>Pentapetalae</taxon>
        <taxon>rosids</taxon>
        <taxon>fabids</taxon>
        <taxon>Malpighiales</taxon>
        <taxon>Salicaceae</taxon>
        <taxon>Saliceae</taxon>
        <taxon>Salix</taxon>
    </lineage>
</organism>
<dbReference type="Proteomes" id="UP001141253">
    <property type="component" value="Chromosome 16"/>
</dbReference>
<evidence type="ECO:0000256" key="1">
    <source>
        <dbReference type="SAM" id="Phobius"/>
    </source>
</evidence>
<keyword evidence="1" id="KW-0812">Transmembrane</keyword>
<accession>A0ABQ8ZQQ3</accession>
<reference evidence="2" key="2">
    <citation type="journal article" date="2023" name="Int. J. Mol. Sci.">
        <title>De Novo Assembly and Annotation of 11 Diverse Shrub Willow (Salix) Genomes Reveals Novel Gene Organization in Sex-Linked Regions.</title>
        <authorList>
            <person name="Hyden B."/>
            <person name="Feng K."/>
            <person name="Yates T.B."/>
            <person name="Jawdy S."/>
            <person name="Cereghino C."/>
            <person name="Smart L.B."/>
            <person name="Muchero W."/>
        </authorList>
    </citation>
    <scope>NUCLEOTIDE SEQUENCE</scope>
    <source>
        <tissue evidence="2">Shoot tip</tissue>
    </source>
</reference>